<evidence type="ECO:0000256" key="1">
    <source>
        <dbReference type="SAM" id="MobiDB-lite"/>
    </source>
</evidence>
<dbReference type="EMBL" id="JBBPDW010000007">
    <property type="protein sequence ID" value="KAK7550684.1"/>
    <property type="molecule type" value="Genomic_DNA"/>
</dbReference>
<proteinExistence type="predicted"/>
<evidence type="ECO:0000313" key="3">
    <source>
        <dbReference type="EMBL" id="KAK7550684.1"/>
    </source>
</evidence>
<feature type="chain" id="PRO_5047209071" description="Secreted protein" evidence="2">
    <location>
        <begin position="25"/>
        <end position="242"/>
    </location>
</feature>
<name>A0ABR1MIT2_9PEZI</name>
<evidence type="ECO:0000256" key="2">
    <source>
        <dbReference type="SAM" id="SignalP"/>
    </source>
</evidence>
<reference evidence="3 4" key="1">
    <citation type="submission" date="2024-04" db="EMBL/GenBank/DDBJ databases">
        <title>Phyllosticta paracitricarpa is synonymous to the EU quarantine fungus P. citricarpa based on phylogenomic analyses.</title>
        <authorList>
            <consortium name="Lawrence Berkeley National Laboratory"/>
            <person name="Van Ingen-Buijs V.A."/>
            <person name="Van Westerhoven A.C."/>
            <person name="Haridas S."/>
            <person name="Skiadas P."/>
            <person name="Martin F."/>
            <person name="Groenewald J.Z."/>
            <person name="Crous P.W."/>
            <person name="Seidl M.F."/>
        </authorList>
    </citation>
    <scope>NUCLEOTIDE SEQUENCE [LARGE SCALE GENOMIC DNA]</scope>
    <source>
        <strain evidence="3 4">CBS 122670</strain>
    </source>
</reference>
<protein>
    <recommendedName>
        <fullName evidence="5">Secreted protein</fullName>
    </recommendedName>
</protein>
<dbReference type="Proteomes" id="UP001365128">
    <property type="component" value="Unassembled WGS sequence"/>
</dbReference>
<evidence type="ECO:0000313" key="4">
    <source>
        <dbReference type="Proteomes" id="UP001365128"/>
    </source>
</evidence>
<accession>A0ABR1MIT2</accession>
<feature type="region of interest" description="Disordered" evidence="1">
    <location>
        <begin position="143"/>
        <end position="163"/>
    </location>
</feature>
<gene>
    <name evidence="3" type="ORF">IWX46DRAFT_419157</name>
</gene>
<keyword evidence="2" id="KW-0732">Signal</keyword>
<feature type="region of interest" description="Disordered" evidence="1">
    <location>
        <begin position="183"/>
        <end position="209"/>
    </location>
</feature>
<keyword evidence="4" id="KW-1185">Reference proteome</keyword>
<organism evidence="3 4">
    <name type="scientific">Phyllosticta citricarpa</name>
    <dbReference type="NCBI Taxonomy" id="55181"/>
    <lineage>
        <taxon>Eukaryota</taxon>
        <taxon>Fungi</taxon>
        <taxon>Dikarya</taxon>
        <taxon>Ascomycota</taxon>
        <taxon>Pezizomycotina</taxon>
        <taxon>Dothideomycetes</taxon>
        <taxon>Dothideomycetes incertae sedis</taxon>
        <taxon>Botryosphaeriales</taxon>
        <taxon>Phyllostictaceae</taxon>
        <taxon>Phyllosticta</taxon>
    </lineage>
</organism>
<feature type="region of interest" description="Disordered" evidence="1">
    <location>
        <begin position="104"/>
        <end position="123"/>
    </location>
</feature>
<comment type="caution">
    <text evidence="3">The sequence shown here is derived from an EMBL/GenBank/DDBJ whole genome shotgun (WGS) entry which is preliminary data.</text>
</comment>
<evidence type="ECO:0008006" key="5">
    <source>
        <dbReference type="Google" id="ProtNLM"/>
    </source>
</evidence>
<sequence length="242" mass="26872">MPAVKNSCSFSLLFSLLSFPELRPSVPWSATVVSRADPASNPELRSTPADRLLGAMKLQDGGVHGVSCHPSLLRMLDIDHQLHFPTQHCRCHMQDAFFIRPQDLPTADAPKQNAEEKGHPQSIGSCRSHSLGIWWVHPQTAQTVCPRPPSPHRPTKHQRQSKADAIVREIAVVAVVWGDKPQSVPQRQRVGPNPPQGEKEGACRKTQPRAQITEFSRQLPSFYASSFSTMRRVARTSSSIIE</sequence>
<feature type="signal peptide" evidence="2">
    <location>
        <begin position="1"/>
        <end position="24"/>
    </location>
</feature>